<evidence type="ECO:0008006" key="8">
    <source>
        <dbReference type="Google" id="ProtNLM"/>
    </source>
</evidence>
<dbReference type="GO" id="GO:0015385">
    <property type="term" value="F:sodium:proton antiporter activity"/>
    <property type="evidence" value="ECO:0007669"/>
    <property type="project" value="TreeGrafter"/>
</dbReference>
<gene>
    <name evidence="7" type="ORF">GM51_17535</name>
</gene>
<feature type="transmembrane region" description="Helical" evidence="6">
    <location>
        <begin position="107"/>
        <end position="129"/>
    </location>
</feature>
<evidence type="ECO:0000256" key="6">
    <source>
        <dbReference type="SAM" id="Phobius"/>
    </source>
</evidence>
<keyword evidence="2" id="KW-1003">Cell membrane</keyword>
<feature type="transmembrane region" description="Helical" evidence="6">
    <location>
        <begin position="302"/>
        <end position="325"/>
    </location>
</feature>
<proteinExistence type="inferred from homology"/>
<feature type="transmembrane region" description="Helical" evidence="6">
    <location>
        <begin position="220"/>
        <end position="248"/>
    </location>
</feature>
<evidence type="ECO:0000256" key="5">
    <source>
        <dbReference type="ARBA" id="ARBA00023136"/>
    </source>
</evidence>
<dbReference type="Gene3D" id="1.20.1530.10">
    <property type="entry name" value="Na+/H+ antiporter like domain"/>
    <property type="match status" value="1"/>
</dbReference>
<dbReference type="Pfam" id="PF06965">
    <property type="entry name" value="Na_H_antiport_1"/>
    <property type="match status" value="1"/>
</dbReference>
<comment type="subcellular location">
    <subcellularLocation>
        <location evidence="1">Cell inner membrane</location>
        <topology evidence="1">Multi-pass membrane protein</topology>
    </subcellularLocation>
</comment>
<organism evidence="7">
    <name type="scientific">freshwater metagenome</name>
    <dbReference type="NCBI Taxonomy" id="449393"/>
    <lineage>
        <taxon>unclassified sequences</taxon>
        <taxon>metagenomes</taxon>
        <taxon>ecological metagenomes</taxon>
    </lineage>
</organism>
<sequence>MSHEVDVFSEVLETEQRWLARALKSETVGGLLLMAAAIVALVWANSAWSDSYESIVNFNVGPESLHLNLTLNVWAADFLLAIFFFVIGCELKHEFVLGTLSNPRIAAVPIGAAFGGMVTAAVIFLAFNFGTPAQAAWGLPISTDVAFALAVLAIVGQRLPIELRSFLLTLAVVNDLGAILVIAIFYGHGFYAMWFGLAAALLLLFGLLQNRKVTSKFIFIPLAIVIWYAMFRSGIHATIAGVAMGLLMRVRKTEAEQISPCDNAEVTLRPFSAGFAVPVFAFLAAGVNILGTTLAEALSDPLTLGVLCGLIIGQPIGVTLGAFLVSRFTKGTLNPDLSWWDVVVVGSLASVGFTVALLISEVSFMAQPAMLASSKFAIIFTNLVAIIVSVLAISIRSMAIGRYKTQW</sequence>
<dbReference type="AlphaFoldDB" id="A0A094PT71"/>
<dbReference type="EMBL" id="JNSL01000152">
    <property type="protein sequence ID" value="KGA14317.1"/>
    <property type="molecule type" value="Genomic_DNA"/>
</dbReference>
<keyword evidence="4 6" id="KW-1133">Transmembrane helix</keyword>
<feature type="transmembrane region" description="Helical" evidence="6">
    <location>
        <begin position="167"/>
        <end position="185"/>
    </location>
</feature>
<evidence type="ECO:0000256" key="1">
    <source>
        <dbReference type="ARBA" id="ARBA00004429"/>
    </source>
</evidence>
<dbReference type="NCBIfam" id="TIGR00773">
    <property type="entry name" value="NhaA"/>
    <property type="match status" value="1"/>
</dbReference>
<dbReference type="InterPro" id="IPR023171">
    <property type="entry name" value="Na/H_antiporter_dom_sf"/>
</dbReference>
<keyword evidence="3 6" id="KW-0812">Transmembrane</keyword>
<reference evidence="7" key="1">
    <citation type="submission" date="2014-06" db="EMBL/GenBank/DDBJ databases">
        <title>Key roles for freshwater Actinobacteria revealed by deep metagenomic sequencing.</title>
        <authorList>
            <person name="Ghai R."/>
            <person name="Mizuno C.M."/>
            <person name="Picazo A."/>
            <person name="Camacho A."/>
            <person name="Rodriguez-Valera F."/>
        </authorList>
    </citation>
    <scope>NUCLEOTIDE SEQUENCE</scope>
</reference>
<accession>A0A094PT71</accession>
<dbReference type="GO" id="GO:0006885">
    <property type="term" value="P:regulation of pH"/>
    <property type="evidence" value="ECO:0007669"/>
    <property type="project" value="InterPro"/>
</dbReference>
<feature type="transmembrane region" description="Helical" evidence="6">
    <location>
        <begin position="65"/>
        <end position="87"/>
    </location>
</feature>
<feature type="transmembrane region" description="Helical" evidence="6">
    <location>
        <begin position="27"/>
        <end position="45"/>
    </location>
</feature>
<feature type="transmembrane region" description="Helical" evidence="6">
    <location>
        <begin position="191"/>
        <end position="208"/>
    </location>
</feature>
<evidence type="ECO:0000313" key="7">
    <source>
        <dbReference type="EMBL" id="KGA14317.1"/>
    </source>
</evidence>
<dbReference type="GO" id="GO:0005886">
    <property type="term" value="C:plasma membrane"/>
    <property type="evidence" value="ECO:0007669"/>
    <property type="project" value="UniProtKB-SubCell"/>
</dbReference>
<dbReference type="InterPro" id="IPR004670">
    <property type="entry name" value="NhaA"/>
</dbReference>
<dbReference type="HAMAP" id="MF_01844">
    <property type="entry name" value="NhaA"/>
    <property type="match status" value="1"/>
</dbReference>
<evidence type="ECO:0000256" key="4">
    <source>
        <dbReference type="ARBA" id="ARBA00022989"/>
    </source>
</evidence>
<comment type="caution">
    <text evidence="7">The sequence shown here is derived from an EMBL/GenBank/DDBJ whole genome shotgun (WGS) entry which is preliminary data.</text>
</comment>
<keyword evidence="5 6" id="KW-0472">Membrane</keyword>
<protein>
    <recommendedName>
        <fullName evidence="8">Na+/H+ antiporter NhaA</fullName>
    </recommendedName>
</protein>
<feature type="transmembrane region" description="Helical" evidence="6">
    <location>
        <begin position="376"/>
        <end position="399"/>
    </location>
</feature>
<dbReference type="PANTHER" id="PTHR30341:SF0">
    <property type="entry name" value="NA(+)_H(+) ANTIPORTER NHAA"/>
    <property type="match status" value="1"/>
</dbReference>
<evidence type="ECO:0000256" key="3">
    <source>
        <dbReference type="ARBA" id="ARBA00022692"/>
    </source>
</evidence>
<name>A0A094PT71_9ZZZZ</name>
<feature type="transmembrane region" description="Helical" evidence="6">
    <location>
        <begin position="268"/>
        <end position="290"/>
    </location>
</feature>
<evidence type="ECO:0000256" key="2">
    <source>
        <dbReference type="ARBA" id="ARBA00022475"/>
    </source>
</evidence>
<dbReference type="PANTHER" id="PTHR30341">
    <property type="entry name" value="SODIUM ION/PROTON ANTIPORTER NHAA-RELATED"/>
    <property type="match status" value="1"/>
</dbReference>
<feature type="transmembrane region" description="Helical" evidence="6">
    <location>
        <begin position="135"/>
        <end position="155"/>
    </location>
</feature>
<feature type="transmembrane region" description="Helical" evidence="6">
    <location>
        <begin position="337"/>
        <end position="364"/>
    </location>
</feature>